<reference evidence="1" key="2">
    <citation type="submission" date="2016-06" db="EMBL/GenBank/DDBJ databases">
        <title>The genome of a short-lived fish provides insights into sex chromosome evolution and the genetic control of aging.</title>
        <authorList>
            <person name="Reichwald K."/>
            <person name="Felder M."/>
            <person name="Petzold A."/>
            <person name="Koch P."/>
            <person name="Groth M."/>
            <person name="Platzer M."/>
        </authorList>
    </citation>
    <scope>NUCLEOTIDE SEQUENCE</scope>
    <source>
        <tissue evidence="1">Brain</tissue>
    </source>
</reference>
<feature type="non-terminal residue" evidence="1">
    <location>
        <position position="1"/>
    </location>
</feature>
<gene>
    <name evidence="1" type="primary">Nfu_g_1_015901</name>
</gene>
<sequence length="54" mass="6185">PLSSSWQLLTFSVSLSISSHFLHFLHFKTFASYLQTLEGWRTPSQQSCRTVPAK</sequence>
<organism evidence="1">
    <name type="scientific">Nothobranchius furzeri</name>
    <name type="common">Turquoise killifish</name>
    <dbReference type="NCBI Taxonomy" id="105023"/>
    <lineage>
        <taxon>Eukaryota</taxon>
        <taxon>Metazoa</taxon>
        <taxon>Chordata</taxon>
        <taxon>Craniata</taxon>
        <taxon>Vertebrata</taxon>
        <taxon>Euteleostomi</taxon>
        <taxon>Actinopterygii</taxon>
        <taxon>Neopterygii</taxon>
        <taxon>Teleostei</taxon>
        <taxon>Neoteleostei</taxon>
        <taxon>Acanthomorphata</taxon>
        <taxon>Ovalentaria</taxon>
        <taxon>Atherinomorphae</taxon>
        <taxon>Cyprinodontiformes</taxon>
        <taxon>Nothobranchiidae</taxon>
        <taxon>Nothobranchius</taxon>
    </lineage>
</organism>
<protein>
    <submittedName>
        <fullName evidence="1">Uncharacterized protein</fullName>
    </submittedName>
</protein>
<name>A0A1A8UQL8_NOTFU</name>
<dbReference type="AlphaFoldDB" id="A0A1A8UQL8"/>
<accession>A0A1A8UQL8</accession>
<reference evidence="1" key="1">
    <citation type="submission" date="2016-05" db="EMBL/GenBank/DDBJ databases">
        <authorList>
            <person name="Lavstsen T."/>
            <person name="Jespersen J.S."/>
        </authorList>
    </citation>
    <scope>NUCLEOTIDE SEQUENCE</scope>
    <source>
        <tissue evidence="1">Brain</tissue>
    </source>
</reference>
<dbReference type="EMBL" id="HAEJ01009160">
    <property type="protein sequence ID" value="SBS49617.1"/>
    <property type="molecule type" value="Transcribed_RNA"/>
</dbReference>
<feature type="non-terminal residue" evidence="1">
    <location>
        <position position="54"/>
    </location>
</feature>
<evidence type="ECO:0000313" key="1">
    <source>
        <dbReference type="EMBL" id="SBS49617.1"/>
    </source>
</evidence>
<proteinExistence type="predicted"/>